<dbReference type="RefSeq" id="WP_349541108.1">
    <property type="nucleotide sequence ID" value="NZ_JAOALG010000001.1"/>
</dbReference>
<evidence type="ECO:0000313" key="1">
    <source>
        <dbReference type="EMBL" id="MEQ5838275.1"/>
    </source>
</evidence>
<gene>
    <name evidence="1" type="ORF">N0A02_02325</name>
</gene>
<protein>
    <recommendedName>
        <fullName evidence="3">Ribbon-helix-helix protein CopG domain-containing protein</fullName>
    </recommendedName>
</protein>
<dbReference type="Proteomes" id="UP001469089">
    <property type="component" value="Unassembled WGS sequence"/>
</dbReference>
<keyword evidence="2" id="KW-1185">Reference proteome</keyword>
<proteinExistence type="predicted"/>
<reference evidence="1 2" key="1">
    <citation type="journal article" date="2024" name="Chem. Sci.">
        <title>Discovery of a lagriamide polyketide by integrated genome mining, isotopic labeling, and untargeted metabolomics.</title>
        <authorList>
            <person name="Fergusson C.H."/>
            <person name="Saulog J."/>
            <person name="Paulo B.S."/>
            <person name="Wilson D.M."/>
            <person name="Liu D.Y."/>
            <person name="Morehouse N.J."/>
            <person name="Waterworth S."/>
            <person name="Barkei J."/>
            <person name="Gray C.A."/>
            <person name="Kwan J.C."/>
            <person name="Eustaquio A.S."/>
            <person name="Linington R.G."/>
        </authorList>
    </citation>
    <scope>NUCLEOTIDE SEQUENCE [LARGE SCALE GENOMIC DNA]</scope>
    <source>
        <strain evidence="1 2">RL17-338-BIF-B</strain>
    </source>
</reference>
<evidence type="ECO:0000313" key="2">
    <source>
        <dbReference type="Proteomes" id="UP001469089"/>
    </source>
</evidence>
<organism evidence="1 2">
    <name type="scientific">Paraburkholderia acidicola</name>
    <dbReference type="NCBI Taxonomy" id="1912599"/>
    <lineage>
        <taxon>Bacteria</taxon>
        <taxon>Pseudomonadati</taxon>
        <taxon>Pseudomonadota</taxon>
        <taxon>Betaproteobacteria</taxon>
        <taxon>Burkholderiales</taxon>
        <taxon>Burkholderiaceae</taxon>
        <taxon>Paraburkholderia</taxon>
    </lineage>
</organism>
<dbReference type="EMBL" id="JAOALG010000001">
    <property type="protein sequence ID" value="MEQ5838275.1"/>
    <property type="molecule type" value="Genomic_DNA"/>
</dbReference>
<sequence>MNETQTKPRTFRIAADVPESDYAKFRALAEERDLSIMQLTRRLIKQEIAEAAEQVATLAYRPRASRTLADLDG</sequence>
<accession>A0ABV1LHM8</accession>
<name>A0ABV1LHM8_9BURK</name>
<evidence type="ECO:0008006" key="3">
    <source>
        <dbReference type="Google" id="ProtNLM"/>
    </source>
</evidence>
<comment type="caution">
    <text evidence="1">The sequence shown here is derived from an EMBL/GenBank/DDBJ whole genome shotgun (WGS) entry which is preliminary data.</text>
</comment>